<comment type="caution">
    <text evidence="4">The sequence shown here is derived from an EMBL/GenBank/DDBJ whole genome shotgun (WGS) entry which is preliminary data.</text>
</comment>
<dbReference type="Gene3D" id="1.10.1040.10">
    <property type="entry name" value="N-(1-d-carboxylethyl)-l-norvaline Dehydrogenase, domain 2"/>
    <property type="match status" value="1"/>
</dbReference>
<dbReference type="EMBL" id="LJSK01000293">
    <property type="protein sequence ID" value="KPI84059.1"/>
    <property type="molecule type" value="Genomic_DNA"/>
</dbReference>
<evidence type="ECO:0000259" key="2">
    <source>
        <dbReference type="Pfam" id="PF03446"/>
    </source>
</evidence>
<dbReference type="PANTHER" id="PTHR43060">
    <property type="entry name" value="3-HYDROXYISOBUTYRATE DEHYDROGENASE-LIKE 1, MITOCHONDRIAL-RELATED"/>
    <property type="match status" value="1"/>
</dbReference>
<dbReference type="InterPro" id="IPR013328">
    <property type="entry name" value="6PGD_dom2"/>
</dbReference>
<dbReference type="InterPro" id="IPR036291">
    <property type="entry name" value="NAD(P)-bd_dom_sf"/>
</dbReference>
<evidence type="ECO:0000259" key="3">
    <source>
        <dbReference type="Pfam" id="PF14833"/>
    </source>
</evidence>
<proteinExistence type="predicted"/>
<dbReference type="GO" id="GO:0051287">
    <property type="term" value="F:NAD binding"/>
    <property type="evidence" value="ECO:0007669"/>
    <property type="project" value="InterPro"/>
</dbReference>
<dbReference type="AlphaFoldDB" id="A0A0N0P3F4"/>
<feature type="domain" description="3-hydroxyisobutyrate dehydrogenase-like NAD-binding" evidence="3">
    <location>
        <begin position="183"/>
        <end position="319"/>
    </location>
</feature>
<evidence type="ECO:0000313" key="5">
    <source>
        <dbReference type="Proteomes" id="UP000038009"/>
    </source>
</evidence>
<dbReference type="OMA" id="TCAMRIH"/>
<evidence type="ECO:0000313" key="4">
    <source>
        <dbReference type="EMBL" id="KPI84059.1"/>
    </source>
</evidence>
<dbReference type="InterPro" id="IPR029154">
    <property type="entry name" value="HIBADH-like_NADP-bd"/>
</dbReference>
<dbReference type="Pfam" id="PF03446">
    <property type="entry name" value="NAD_binding_2"/>
    <property type="match status" value="1"/>
</dbReference>
<dbReference type="GO" id="GO:0050661">
    <property type="term" value="F:NADP binding"/>
    <property type="evidence" value="ECO:0007669"/>
    <property type="project" value="InterPro"/>
</dbReference>
<gene>
    <name evidence="4" type="ORF">ABL78_6884</name>
</gene>
<reference evidence="4 5" key="1">
    <citation type="journal article" date="2015" name="PLoS Pathog.">
        <title>Leptomonas seymouri: Adaptations to the Dixenous Life Cycle Analyzed by Genome Sequencing, Transcriptome Profiling and Co-infection with Leishmania donovani.</title>
        <authorList>
            <person name="Kraeva N."/>
            <person name="Butenko A."/>
            <person name="Hlavacova J."/>
            <person name="Kostygov A."/>
            <person name="Myskova J."/>
            <person name="Grybchuk D."/>
            <person name="Lestinova T."/>
            <person name="Votypka J."/>
            <person name="Volf P."/>
            <person name="Opperdoes F."/>
            <person name="Flegontov P."/>
            <person name="Lukes J."/>
            <person name="Yurchenko V."/>
        </authorList>
    </citation>
    <scope>NUCLEOTIDE SEQUENCE [LARGE SCALE GENOMIC DNA]</scope>
    <source>
        <strain evidence="4 5">ATCC 30220</strain>
    </source>
</reference>
<protein>
    <submittedName>
        <fullName evidence="4">Dehydrogenase-like protein</fullName>
    </submittedName>
</protein>
<dbReference type="Gene3D" id="3.40.50.720">
    <property type="entry name" value="NAD(P)-binding Rossmann-like Domain"/>
    <property type="match status" value="1"/>
</dbReference>
<dbReference type="InterPro" id="IPR006115">
    <property type="entry name" value="6PGDH_NADP-bd"/>
</dbReference>
<name>A0A0N0P3F4_LEPSE</name>
<feature type="compositionally biased region" description="Low complexity" evidence="1">
    <location>
        <begin position="385"/>
        <end position="399"/>
    </location>
</feature>
<accession>A0A0N0P3F4</accession>
<dbReference type="OrthoDB" id="435038at2759"/>
<feature type="domain" description="6-phosphogluconate dehydrogenase NADP-binding" evidence="2">
    <location>
        <begin position="9"/>
        <end position="180"/>
    </location>
</feature>
<evidence type="ECO:0000256" key="1">
    <source>
        <dbReference type="SAM" id="MobiDB-lite"/>
    </source>
</evidence>
<dbReference type="SUPFAM" id="SSF51735">
    <property type="entry name" value="NAD(P)-binding Rossmann-fold domains"/>
    <property type="match status" value="1"/>
</dbReference>
<dbReference type="Proteomes" id="UP000038009">
    <property type="component" value="Unassembled WGS sequence"/>
</dbReference>
<organism evidence="4 5">
    <name type="scientific">Leptomonas seymouri</name>
    <dbReference type="NCBI Taxonomy" id="5684"/>
    <lineage>
        <taxon>Eukaryota</taxon>
        <taxon>Discoba</taxon>
        <taxon>Euglenozoa</taxon>
        <taxon>Kinetoplastea</taxon>
        <taxon>Metakinetoplastina</taxon>
        <taxon>Trypanosomatida</taxon>
        <taxon>Trypanosomatidae</taxon>
        <taxon>Leishmaniinae</taxon>
        <taxon>Leptomonas</taxon>
    </lineage>
</organism>
<dbReference type="PANTHER" id="PTHR43060:SF14">
    <property type="entry name" value="DEHYDROGENASE-LIKE PROTEIN"/>
    <property type="match status" value="1"/>
</dbReference>
<feature type="region of interest" description="Disordered" evidence="1">
    <location>
        <begin position="346"/>
        <end position="416"/>
    </location>
</feature>
<dbReference type="SUPFAM" id="SSF48179">
    <property type="entry name" value="6-phosphogluconate dehydrogenase C-terminal domain-like"/>
    <property type="match status" value="1"/>
</dbReference>
<dbReference type="InterPro" id="IPR008927">
    <property type="entry name" value="6-PGluconate_DH-like_C_sf"/>
</dbReference>
<dbReference type="VEuPathDB" id="TriTrypDB:Lsey_0293_0040"/>
<keyword evidence="5" id="KW-1185">Reference proteome</keyword>
<sequence>MSAVKRSLNVGVVGMGNMGIPITRNLAFKARSAMYLQVHSRNIAKARKVCDDMSADGATCAMRIHDRYSTLTKWCDIILLTLAHREASRKVLLEDSEALITHARTGQIIVDHTTVDIELSRECAYEAERRGATFLDAPMSGSPKQAFNNQLVLMVGGPAEQVQRVSPIFRMYADNIHHMGQSGSGTAAKLLSQALVASHNAAAAEAMTIANRLGIENYQTLLQVLDASWGSSTMLRRNAPTMQNLVRNPDKLAPASGATVDSLLNDLSLLDASLPKVEGEHGGDPQEERFPVLDASLRMLGAASESGMGDRDMSTVIHYIQAAAAMESEEGLEVVPRALSTGAFHERRSGAAHAPPLSYSGQPAGVGDAELDAGTLAQSLNAGDAAPTPASAATMAPSANESKPKETPEFTMEDFY</sequence>
<dbReference type="Pfam" id="PF14833">
    <property type="entry name" value="NAD_binding_11"/>
    <property type="match status" value="1"/>
</dbReference>